<sequence>MAQRARWNSRRVYFSTGADIVGIASLAYAVQECLIESARTTGVSRLSLGLTGASAHLKDTECSSGSNMAQTARWNSGRAFLFPGSGMVGIASLACAVRECLIAWTRTTGESRLSLGLTGASAYVKGTGCFSGSRMAQRARWNSKRAYFFKGAVTVGIASLAYAVRECLIASRRPTGESRLSLDLTGASPI</sequence>
<name>A0ACC2PRM5_9HYME</name>
<comment type="caution">
    <text evidence="1">The sequence shown here is derived from an EMBL/GenBank/DDBJ whole genome shotgun (WGS) entry which is preliminary data.</text>
</comment>
<dbReference type="EMBL" id="CM056741">
    <property type="protein sequence ID" value="KAJ8685466.1"/>
    <property type="molecule type" value="Genomic_DNA"/>
</dbReference>
<gene>
    <name evidence="1" type="ORF">QAD02_021259</name>
</gene>
<organism evidence="1 2">
    <name type="scientific">Eretmocerus hayati</name>
    <dbReference type="NCBI Taxonomy" id="131215"/>
    <lineage>
        <taxon>Eukaryota</taxon>
        <taxon>Metazoa</taxon>
        <taxon>Ecdysozoa</taxon>
        <taxon>Arthropoda</taxon>
        <taxon>Hexapoda</taxon>
        <taxon>Insecta</taxon>
        <taxon>Pterygota</taxon>
        <taxon>Neoptera</taxon>
        <taxon>Endopterygota</taxon>
        <taxon>Hymenoptera</taxon>
        <taxon>Apocrita</taxon>
        <taxon>Proctotrupomorpha</taxon>
        <taxon>Chalcidoidea</taxon>
        <taxon>Aphelinidae</taxon>
        <taxon>Aphelininae</taxon>
        <taxon>Eretmocerus</taxon>
    </lineage>
</organism>
<keyword evidence="2" id="KW-1185">Reference proteome</keyword>
<protein>
    <submittedName>
        <fullName evidence="1">Uncharacterized protein</fullName>
    </submittedName>
</protein>
<reference evidence="1" key="1">
    <citation type="submission" date="2023-04" db="EMBL/GenBank/DDBJ databases">
        <title>A chromosome-level genome assembly of the parasitoid wasp Eretmocerus hayati.</title>
        <authorList>
            <person name="Zhong Y."/>
            <person name="Liu S."/>
            <person name="Liu Y."/>
        </authorList>
    </citation>
    <scope>NUCLEOTIDE SEQUENCE</scope>
    <source>
        <strain evidence="1">ZJU_SS_LIU_2023</strain>
    </source>
</reference>
<dbReference type="Proteomes" id="UP001239111">
    <property type="component" value="Chromosome 1"/>
</dbReference>
<proteinExistence type="predicted"/>
<accession>A0ACC2PRM5</accession>
<evidence type="ECO:0000313" key="2">
    <source>
        <dbReference type="Proteomes" id="UP001239111"/>
    </source>
</evidence>
<evidence type="ECO:0000313" key="1">
    <source>
        <dbReference type="EMBL" id="KAJ8685466.1"/>
    </source>
</evidence>